<feature type="compositionally biased region" description="Basic residues" evidence="1">
    <location>
        <begin position="87"/>
        <end position="97"/>
    </location>
</feature>
<feature type="domain" description="S1 motif" evidence="2">
    <location>
        <begin position="6"/>
        <end position="75"/>
    </location>
</feature>
<dbReference type="GO" id="GO:0006412">
    <property type="term" value="P:translation"/>
    <property type="evidence" value="ECO:0007669"/>
    <property type="project" value="TreeGrafter"/>
</dbReference>
<sequence>MDYKIGDIIKGKVTGIQTYGIFVALDKNTQGLIHISECKHGFVTDLDTMIQVDDDVEAKIIDIDEYTKKISLSLRAMETLIAPTQPQRKKQRRRRHTPQIGFKTLQDKMPKWIEEAKLDEKNRLSNMNDNQ</sequence>
<evidence type="ECO:0000256" key="1">
    <source>
        <dbReference type="SAM" id="MobiDB-lite"/>
    </source>
</evidence>
<evidence type="ECO:0000313" key="4">
    <source>
        <dbReference type="Proteomes" id="UP000501451"/>
    </source>
</evidence>
<dbReference type="InterPro" id="IPR050437">
    <property type="entry name" value="Ribos_protein_bS1-like"/>
</dbReference>
<dbReference type="PROSITE" id="PS50126">
    <property type="entry name" value="S1"/>
    <property type="match status" value="1"/>
</dbReference>
<dbReference type="Pfam" id="PF00575">
    <property type="entry name" value="S1"/>
    <property type="match status" value="1"/>
</dbReference>
<dbReference type="NCBIfam" id="NF040579">
    <property type="entry name" value="S1_dom_CvfD"/>
    <property type="match status" value="1"/>
</dbReference>
<dbReference type="CDD" id="cd00164">
    <property type="entry name" value="S1_like"/>
    <property type="match status" value="1"/>
</dbReference>
<gene>
    <name evidence="3" type="ORF">G7057_00090</name>
</gene>
<dbReference type="InterPro" id="IPR003029">
    <property type="entry name" value="S1_domain"/>
</dbReference>
<dbReference type="EMBL" id="CP049740">
    <property type="protein sequence ID" value="QII81025.1"/>
    <property type="molecule type" value="Genomic_DNA"/>
</dbReference>
<dbReference type="Proteomes" id="UP000501451">
    <property type="component" value="Chromosome"/>
</dbReference>
<reference evidence="3 4" key="1">
    <citation type="journal article" date="2017" name="Int. J. Syst. Evol. Microbiol.">
        <title>Jeotgalibaca porci sp. nov. and Jeotgalibaca arthritidis sp. nov., isolated from pigs, and emended description of the genus Jeotgalibaca.</title>
        <authorList>
            <person name="Zamora L."/>
            <person name="Perez-Sancho M."/>
            <person name="Dominguez L."/>
            <person name="Fernandez-Garayzabal J.F."/>
            <person name="Vela A.I."/>
        </authorList>
    </citation>
    <scope>NUCLEOTIDE SEQUENCE [LARGE SCALE GENOMIC DNA]</scope>
    <source>
        <strain evidence="3 4">CECT 9157</strain>
    </source>
</reference>
<dbReference type="PANTHER" id="PTHR10724:SF10">
    <property type="entry name" value="S1 RNA-BINDING DOMAIN-CONTAINING PROTEIN 1"/>
    <property type="match status" value="1"/>
</dbReference>
<accession>A0A6G7K703</accession>
<feature type="region of interest" description="Disordered" evidence="1">
    <location>
        <begin position="82"/>
        <end position="102"/>
    </location>
</feature>
<evidence type="ECO:0000313" key="3">
    <source>
        <dbReference type="EMBL" id="QII81025.1"/>
    </source>
</evidence>
<evidence type="ECO:0000259" key="2">
    <source>
        <dbReference type="PROSITE" id="PS50126"/>
    </source>
</evidence>
<dbReference type="KEGG" id="jar:G7057_00090"/>
<dbReference type="AlphaFoldDB" id="A0A6G7K703"/>
<dbReference type="PANTHER" id="PTHR10724">
    <property type="entry name" value="30S RIBOSOMAL PROTEIN S1"/>
    <property type="match status" value="1"/>
</dbReference>
<dbReference type="SMART" id="SM00316">
    <property type="entry name" value="S1"/>
    <property type="match status" value="1"/>
</dbReference>
<protein>
    <submittedName>
        <fullName evidence="3">S1 RNA-binding domain-containing protein</fullName>
    </submittedName>
</protein>
<dbReference type="RefSeq" id="WP_166160488.1">
    <property type="nucleotide sequence ID" value="NZ_CP049740.1"/>
</dbReference>
<proteinExistence type="predicted"/>
<dbReference type="InterPro" id="IPR012340">
    <property type="entry name" value="NA-bd_OB-fold"/>
</dbReference>
<dbReference type="SUPFAM" id="SSF50249">
    <property type="entry name" value="Nucleic acid-binding proteins"/>
    <property type="match status" value="1"/>
</dbReference>
<dbReference type="GO" id="GO:0003729">
    <property type="term" value="F:mRNA binding"/>
    <property type="evidence" value="ECO:0007669"/>
    <property type="project" value="TreeGrafter"/>
</dbReference>
<name>A0A6G7K703_9LACT</name>
<keyword evidence="4" id="KW-1185">Reference proteome</keyword>
<organism evidence="3 4">
    <name type="scientific">Jeotgalibaca arthritidis</name>
    <dbReference type="NCBI Taxonomy" id="1868794"/>
    <lineage>
        <taxon>Bacteria</taxon>
        <taxon>Bacillati</taxon>
        <taxon>Bacillota</taxon>
        <taxon>Bacilli</taxon>
        <taxon>Lactobacillales</taxon>
        <taxon>Carnobacteriaceae</taxon>
        <taxon>Jeotgalibaca</taxon>
    </lineage>
</organism>
<dbReference type="GO" id="GO:0003735">
    <property type="term" value="F:structural constituent of ribosome"/>
    <property type="evidence" value="ECO:0007669"/>
    <property type="project" value="TreeGrafter"/>
</dbReference>
<dbReference type="Gene3D" id="2.40.50.140">
    <property type="entry name" value="Nucleic acid-binding proteins"/>
    <property type="match status" value="1"/>
</dbReference>